<dbReference type="EMBL" id="KN823239">
    <property type="protein sequence ID" value="KIO19134.1"/>
    <property type="molecule type" value="Genomic_DNA"/>
</dbReference>
<dbReference type="GO" id="GO:0004672">
    <property type="term" value="F:protein kinase activity"/>
    <property type="evidence" value="ECO:0007669"/>
    <property type="project" value="InterPro"/>
</dbReference>
<sequence>MDGISLYWDMKPFSKSVYRPLRRKDSSLWNKPLQIQAPPRHLARSPRDRYTTPPPSPPMLPFMLCLNSAVGQGAVGSVYGGGFHDLSIPIIVKTLPTDCMDHELEIWRRLRGLAGIGVPGLFGAYSLEGKEGRRDTGALVQQHAGTRLSSFDELNLEQRRGLYRIVAKIHEANVEHGDLDPRNVTLDSHGRVMVIDFSHSDFHECERENCDELKNLRRELKLLE</sequence>
<dbReference type="HOGENOM" id="CLU_1235831_0_0_1"/>
<dbReference type="InterPro" id="IPR011009">
    <property type="entry name" value="Kinase-like_dom_sf"/>
</dbReference>
<dbReference type="GO" id="GO:0005524">
    <property type="term" value="F:ATP binding"/>
    <property type="evidence" value="ECO:0007669"/>
    <property type="project" value="InterPro"/>
</dbReference>
<evidence type="ECO:0000313" key="2">
    <source>
        <dbReference type="EMBL" id="KIO19134.1"/>
    </source>
</evidence>
<dbReference type="Pfam" id="PF06293">
    <property type="entry name" value="Kdo"/>
    <property type="match status" value="1"/>
</dbReference>
<reference evidence="3" key="2">
    <citation type="submission" date="2015-01" db="EMBL/GenBank/DDBJ databases">
        <title>Evolutionary Origins and Diversification of the Mycorrhizal Mutualists.</title>
        <authorList>
            <consortium name="DOE Joint Genome Institute"/>
            <consortium name="Mycorrhizal Genomics Consortium"/>
            <person name="Kohler A."/>
            <person name="Kuo A."/>
            <person name="Nagy L.G."/>
            <person name="Floudas D."/>
            <person name="Copeland A."/>
            <person name="Barry K.W."/>
            <person name="Cichocki N."/>
            <person name="Veneault-Fourrey C."/>
            <person name="LaButti K."/>
            <person name="Lindquist E.A."/>
            <person name="Lipzen A."/>
            <person name="Lundell T."/>
            <person name="Morin E."/>
            <person name="Murat C."/>
            <person name="Riley R."/>
            <person name="Ohm R."/>
            <person name="Sun H."/>
            <person name="Tunlid A."/>
            <person name="Henrissat B."/>
            <person name="Grigoriev I.V."/>
            <person name="Hibbett D.S."/>
            <person name="Martin F."/>
        </authorList>
    </citation>
    <scope>NUCLEOTIDE SEQUENCE [LARGE SCALE GENOMIC DNA]</scope>
    <source>
        <strain evidence="3">MUT 4182</strain>
    </source>
</reference>
<dbReference type="AlphaFoldDB" id="A0A0C3Q6W2"/>
<name>A0A0C3Q6W2_9AGAM</name>
<dbReference type="OrthoDB" id="3270233at2759"/>
<feature type="domain" description="Protein kinase" evidence="1">
    <location>
        <begin position="64"/>
        <end position="224"/>
    </location>
</feature>
<organism evidence="2 3">
    <name type="scientific">Tulasnella calospora MUT 4182</name>
    <dbReference type="NCBI Taxonomy" id="1051891"/>
    <lineage>
        <taxon>Eukaryota</taxon>
        <taxon>Fungi</taxon>
        <taxon>Dikarya</taxon>
        <taxon>Basidiomycota</taxon>
        <taxon>Agaricomycotina</taxon>
        <taxon>Agaricomycetes</taxon>
        <taxon>Cantharellales</taxon>
        <taxon>Tulasnellaceae</taxon>
        <taxon>Tulasnella</taxon>
    </lineage>
</organism>
<dbReference type="SUPFAM" id="SSF56112">
    <property type="entry name" value="Protein kinase-like (PK-like)"/>
    <property type="match status" value="1"/>
</dbReference>
<evidence type="ECO:0000313" key="3">
    <source>
        <dbReference type="Proteomes" id="UP000054248"/>
    </source>
</evidence>
<dbReference type="Proteomes" id="UP000054248">
    <property type="component" value="Unassembled WGS sequence"/>
</dbReference>
<dbReference type="PROSITE" id="PS50011">
    <property type="entry name" value="PROTEIN_KINASE_DOM"/>
    <property type="match status" value="1"/>
</dbReference>
<protein>
    <recommendedName>
        <fullName evidence="1">Protein kinase domain-containing protein</fullName>
    </recommendedName>
</protein>
<proteinExistence type="predicted"/>
<dbReference type="Gene3D" id="1.10.510.10">
    <property type="entry name" value="Transferase(Phosphotransferase) domain 1"/>
    <property type="match status" value="1"/>
</dbReference>
<gene>
    <name evidence="2" type="ORF">M407DRAFT_150412</name>
</gene>
<accession>A0A0C3Q6W2</accession>
<evidence type="ECO:0000259" key="1">
    <source>
        <dbReference type="PROSITE" id="PS50011"/>
    </source>
</evidence>
<dbReference type="InterPro" id="IPR000719">
    <property type="entry name" value="Prot_kinase_dom"/>
</dbReference>
<keyword evidence="3" id="KW-1185">Reference proteome</keyword>
<reference evidence="2 3" key="1">
    <citation type="submission" date="2014-04" db="EMBL/GenBank/DDBJ databases">
        <authorList>
            <consortium name="DOE Joint Genome Institute"/>
            <person name="Kuo A."/>
            <person name="Girlanda M."/>
            <person name="Perotto S."/>
            <person name="Kohler A."/>
            <person name="Nagy L.G."/>
            <person name="Floudas D."/>
            <person name="Copeland A."/>
            <person name="Barry K.W."/>
            <person name="Cichocki N."/>
            <person name="Veneault-Fourrey C."/>
            <person name="LaButti K."/>
            <person name="Lindquist E.A."/>
            <person name="Lipzen A."/>
            <person name="Lundell T."/>
            <person name="Morin E."/>
            <person name="Murat C."/>
            <person name="Sun H."/>
            <person name="Tunlid A."/>
            <person name="Henrissat B."/>
            <person name="Grigoriev I.V."/>
            <person name="Hibbett D.S."/>
            <person name="Martin F."/>
            <person name="Nordberg H.P."/>
            <person name="Cantor M.N."/>
            <person name="Hua S.X."/>
        </authorList>
    </citation>
    <scope>NUCLEOTIDE SEQUENCE [LARGE SCALE GENOMIC DNA]</scope>
    <source>
        <strain evidence="2 3">MUT 4182</strain>
    </source>
</reference>